<feature type="region of interest" description="Disordered" evidence="1">
    <location>
        <begin position="1"/>
        <end position="31"/>
    </location>
</feature>
<evidence type="ECO:0000313" key="2">
    <source>
        <dbReference type="EMBL" id="KAK4535942.1"/>
    </source>
</evidence>
<feature type="region of interest" description="Disordered" evidence="1">
    <location>
        <begin position="725"/>
        <end position="744"/>
    </location>
</feature>
<feature type="compositionally biased region" description="Basic and acidic residues" evidence="1">
    <location>
        <begin position="1"/>
        <end position="11"/>
    </location>
</feature>
<evidence type="ECO:0000313" key="3">
    <source>
        <dbReference type="Proteomes" id="UP001301350"/>
    </source>
</evidence>
<dbReference type="PANTHER" id="PTHR12975:SF6">
    <property type="entry name" value="TRAFFICKING PROTEIN PARTICLE COMPLEX SUBUNIT 8"/>
    <property type="match status" value="1"/>
</dbReference>
<organism evidence="2 3">
    <name type="scientific">Cyanidium caldarium</name>
    <name type="common">Red alga</name>
    <dbReference type="NCBI Taxonomy" id="2771"/>
    <lineage>
        <taxon>Eukaryota</taxon>
        <taxon>Rhodophyta</taxon>
        <taxon>Bangiophyceae</taxon>
        <taxon>Cyanidiales</taxon>
        <taxon>Cyanidiaceae</taxon>
        <taxon>Cyanidium</taxon>
    </lineage>
</organism>
<dbReference type="InterPro" id="IPR024420">
    <property type="entry name" value="TRAPP_III_complex_Trs85"/>
</dbReference>
<dbReference type="Proteomes" id="UP001301350">
    <property type="component" value="Unassembled WGS sequence"/>
</dbReference>
<sequence length="1329" mass="142854">MHGAEEADKHRSAAGALRDGHPVSGGRWPGGQVAPLGVPEALWQALGGVIDERQRAVLQLQVQRQPLLLVVATPSAEVACERMLRHWRDTGQCLWSESPADGFSGAACWTSRLARQFGYVRAQRDDATAAVVAAATGKSGGRWPGALPATAGGSSEWQAQVRASLARGLYGELATFSARFVSLGELMAAAAPDFSSRLVASAVDAHARQMQAVPAEREAVELEALQGIDTLANEFATIDQPWHSCYRRAASCMKNWHGIDYAEQIFVYVVFVYGDEPVADVRQWLPPVAQLPTAYADGVFQARRPVLVVRVAEHDAPTVTATTPSSNGRDAAVKAGADGWLELGPMVSPERAHAFFERLLTHGILRLLLQELDGLAEHWERASRHVRNQLRSWFTPGGNKQREGVVFSGRADQPTPLAYLCFSAEARLRFTGDLLTMVGAHTPALTCYRAVASDFKADKSVLHHASALEACGVSMLLGREAPHREALGALDAALDAFLSHGGVAVAAPLMFLLGDVRICRREWSEAASLFARYAVAGAAATSGATSPRRWQALPSHVHRALFYECAADCLRQPGATRRPRKAAFLRLKAAEQYNAAGLPLFALRSVSLAMSVYGRGQWSGIIGQLLLRRAQAFEACERHDKAHHTYCALLAGAHLSMADERAALTSAAVCAAQRGRPEWDGSAPPPPPWIDVPSVRLVVGDDIGTDDDAAEWHALEQRLQHWTQSHSHSAALEGASEHPVSADGPRVDVSVEAPGDSAHCAAGEPLWIEFRAWNRLHSPIELRHLQARFVCTNSLGEALSAAAPVDITAEWVTGVSEGGGIFRVRARAQSPPAGTYRLHRLQWALHCASTTPSLIGCGGVEIHRQGKRRNRTREERARQTPLREPDRTLLLRVCDDIPAMRVALPAFPAWMPAGLVWQGTLTLENTSRHRIERVAFVCSDRQRMLLCVGDAEAGRSASQGEPVACGGGWLPLSIAPHSAMRLPAWVVYTAPSAAGSAAPRQAACELRAAFAAIGGRQGAPASRAHRLAVAVQWMDSLQVYPRMVRAAANPPPTRGVDGESGSEAAVLVGLEVEHAATAPYVFTVGAQPVRCRDREVWWPRTADAEVGCDFALGQNETATLFFYLGARRGASSTPTVASSNGKAVDSAGTAEIDRCYECVLHALQQQSAATTLALLWKCQLKDSSAPSLGATWVRIDADAFEKACNAAVQQRAVHRVPVGVSADAAELVCVRDRHGQRRWHWRTAASHAATATTLDATVAVGGTHVWAGHVRQALRAMPPAADHALELAMVSTAVGGSEERCGDEVGAPRASVPLHACEQDGTTWMRPAR</sequence>
<dbReference type="GO" id="GO:1990072">
    <property type="term" value="C:TRAPPIII protein complex"/>
    <property type="evidence" value="ECO:0007669"/>
    <property type="project" value="TreeGrafter"/>
</dbReference>
<dbReference type="EMBL" id="JANCYW010000006">
    <property type="protein sequence ID" value="KAK4535942.1"/>
    <property type="molecule type" value="Genomic_DNA"/>
</dbReference>
<accession>A0AAV9IUL2</accession>
<dbReference type="PANTHER" id="PTHR12975">
    <property type="entry name" value="TRANSPORT PROTEIN TRAPP"/>
    <property type="match status" value="1"/>
</dbReference>
<evidence type="ECO:0000256" key="1">
    <source>
        <dbReference type="SAM" id="MobiDB-lite"/>
    </source>
</evidence>
<comment type="caution">
    <text evidence="2">The sequence shown here is derived from an EMBL/GenBank/DDBJ whole genome shotgun (WGS) entry which is preliminary data.</text>
</comment>
<keyword evidence="3" id="KW-1185">Reference proteome</keyword>
<dbReference type="Pfam" id="PF12739">
    <property type="entry name" value="TRAPPC-Trs85"/>
    <property type="match status" value="1"/>
</dbReference>
<reference evidence="2 3" key="1">
    <citation type="submission" date="2022-07" db="EMBL/GenBank/DDBJ databases">
        <title>Genome-wide signatures of adaptation to extreme environments.</title>
        <authorList>
            <person name="Cho C.H."/>
            <person name="Yoon H.S."/>
        </authorList>
    </citation>
    <scope>NUCLEOTIDE SEQUENCE [LARGE SCALE GENOMIC DNA]</scope>
    <source>
        <strain evidence="2 3">DBV 063 E5</strain>
    </source>
</reference>
<gene>
    <name evidence="2" type="ORF">CDCA_CDCA06G1967</name>
</gene>
<name>A0AAV9IUL2_CYACA</name>
<protein>
    <submittedName>
        <fullName evidence="2">Uncharacterized protein</fullName>
    </submittedName>
</protein>
<proteinExistence type="predicted"/>